<dbReference type="InterPro" id="IPR027417">
    <property type="entry name" value="P-loop_NTPase"/>
</dbReference>
<keyword evidence="3" id="KW-0813">Transport</keyword>
<dbReference type="SUPFAM" id="SSF52540">
    <property type="entry name" value="P-loop containing nucleoside triphosphate hydrolases"/>
    <property type="match status" value="1"/>
</dbReference>
<dbReference type="PROSITE" id="PS50893">
    <property type="entry name" value="ABC_TRANSPORTER_2"/>
    <property type="match status" value="1"/>
</dbReference>
<comment type="caution">
    <text evidence="9">The sequence shown here is derived from an EMBL/GenBank/DDBJ whole genome shotgun (WGS) entry which is preliminary data.</text>
</comment>
<dbReference type="InterPro" id="IPR003593">
    <property type="entry name" value="AAA+_ATPase"/>
</dbReference>
<keyword evidence="7" id="KW-0472">Membrane</keyword>
<gene>
    <name evidence="9" type="ORF">J2Z81_002157</name>
</gene>
<sequence length="343" mass="38168">MKESPYDKKLLEIKNLQTGFIMDGKLHNAITDIHMDVKPKEVVGVVGESGCGKSVLSLSIMQLLPMANSKIAAGEILFNGKDLTKLPDKEMRHIRGKDIAMIFQEPMTALNPVFTIGFQLKEALFNHIAISKKDAREKAIHLLRQVGISRPDKVVDEYPHQLSGGMRQRVMIAIAISLHPKLLIADEPTTALDVTVQAQILELLNEIQNEEDMAIMLITHDLGVVAEMADRVIVMYAGQIVETSNVINLFHSPKHPYTEALLNSIPKIDEDISKLHTIQGIVPSLQNMPKTGCRFADRCPKAFEDCSKITPKLAEVVDGHHARCLLYEQCYPNPSNKQEGVNL</sequence>
<evidence type="ECO:0000256" key="7">
    <source>
        <dbReference type="ARBA" id="ARBA00023136"/>
    </source>
</evidence>
<dbReference type="Pfam" id="PF00005">
    <property type="entry name" value="ABC_tran"/>
    <property type="match status" value="1"/>
</dbReference>
<feature type="domain" description="ABC transporter" evidence="8">
    <location>
        <begin position="11"/>
        <end position="262"/>
    </location>
</feature>
<accession>A0ABS4S9K6</accession>
<dbReference type="NCBIfam" id="TIGR01727">
    <property type="entry name" value="oligo_HPY"/>
    <property type="match status" value="1"/>
</dbReference>
<dbReference type="PANTHER" id="PTHR43297:SF2">
    <property type="entry name" value="DIPEPTIDE TRANSPORT ATP-BINDING PROTEIN DPPD"/>
    <property type="match status" value="1"/>
</dbReference>
<evidence type="ECO:0000313" key="10">
    <source>
        <dbReference type="Proteomes" id="UP001519294"/>
    </source>
</evidence>
<proteinExistence type="inferred from homology"/>
<dbReference type="SMART" id="SM00382">
    <property type="entry name" value="AAA"/>
    <property type="match status" value="1"/>
</dbReference>
<evidence type="ECO:0000256" key="4">
    <source>
        <dbReference type="ARBA" id="ARBA00022475"/>
    </source>
</evidence>
<dbReference type="Pfam" id="PF08352">
    <property type="entry name" value="oligo_HPY"/>
    <property type="match status" value="1"/>
</dbReference>
<keyword evidence="5" id="KW-0547">Nucleotide-binding</keyword>
<dbReference type="Proteomes" id="UP001519294">
    <property type="component" value="Unassembled WGS sequence"/>
</dbReference>
<evidence type="ECO:0000256" key="3">
    <source>
        <dbReference type="ARBA" id="ARBA00022448"/>
    </source>
</evidence>
<evidence type="ECO:0000256" key="6">
    <source>
        <dbReference type="ARBA" id="ARBA00022840"/>
    </source>
</evidence>
<protein>
    <submittedName>
        <fullName evidence="9">Peptide/nickel transport system ATP-binding protein</fullName>
    </submittedName>
</protein>
<evidence type="ECO:0000256" key="5">
    <source>
        <dbReference type="ARBA" id="ARBA00022741"/>
    </source>
</evidence>
<name>A0ABS4S9K6_9BACI</name>
<dbReference type="InterPro" id="IPR013563">
    <property type="entry name" value="Oligopep_ABC_C"/>
</dbReference>
<comment type="subcellular location">
    <subcellularLocation>
        <location evidence="1">Cell membrane</location>
        <topology evidence="1">Peripheral membrane protein</topology>
    </subcellularLocation>
</comment>
<dbReference type="PROSITE" id="PS00211">
    <property type="entry name" value="ABC_TRANSPORTER_1"/>
    <property type="match status" value="1"/>
</dbReference>
<dbReference type="Gene3D" id="3.40.50.300">
    <property type="entry name" value="P-loop containing nucleotide triphosphate hydrolases"/>
    <property type="match status" value="1"/>
</dbReference>
<dbReference type="PANTHER" id="PTHR43297">
    <property type="entry name" value="OLIGOPEPTIDE TRANSPORT ATP-BINDING PROTEIN APPD"/>
    <property type="match status" value="1"/>
</dbReference>
<evidence type="ECO:0000256" key="2">
    <source>
        <dbReference type="ARBA" id="ARBA00005417"/>
    </source>
</evidence>
<dbReference type="InterPro" id="IPR017871">
    <property type="entry name" value="ABC_transporter-like_CS"/>
</dbReference>
<dbReference type="CDD" id="cd03257">
    <property type="entry name" value="ABC_NikE_OppD_transporters"/>
    <property type="match status" value="1"/>
</dbReference>
<dbReference type="EMBL" id="JAGIKX010000021">
    <property type="protein sequence ID" value="MBP2258186.1"/>
    <property type="molecule type" value="Genomic_DNA"/>
</dbReference>
<dbReference type="InterPro" id="IPR050388">
    <property type="entry name" value="ABC_Ni/Peptide_Import"/>
</dbReference>
<keyword evidence="6 9" id="KW-0067">ATP-binding</keyword>
<keyword evidence="10" id="KW-1185">Reference proteome</keyword>
<dbReference type="GO" id="GO:0005524">
    <property type="term" value="F:ATP binding"/>
    <property type="evidence" value="ECO:0007669"/>
    <property type="project" value="UniProtKB-KW"/>
</dbReference>
<evidence type="ECO:0000256" key="1">
    <source>
        <dbReference type="ARBA" id="ARBA00004202"/>
    </source>
</evidence>
<evidence type="ECO:0000259" key="8">
    <source>
        <dbReference type="PROSITE" id="PS50893"/>
    </source>
</evidence>
<keyword evidence="4" id="KW-1003">Cell membrane</keyword>
<evidence type="ECO:0000313" key="9">
    <source>
        <dbReference type="EMBL" id="MBP2258186.1"/>
    </source>
</evidence>
<organism evidence="9 10">
    <name type="scientific">Virgibacillus alimentarius</name>
    <dbReference type="NCBI Taxonomy" id="698769"/>
    <lineage>
        <taxon>Bacteria</taxon>
        <taxon>Bacillati</taxon>
        <taxon>Bacillota</taxon>
        <taxon>Bacilli</taxon>
        <taxon>Bacillales</taxon>
        <taxon>Bacillaceae</taxon>
        <taxon>Virgibacillus</taxon>
    </lineage>
</organism>
<reference evidence="9 10" key="1">
    <citation type="submission" date="2021-03" db="EMBL/GenBank/DDBJ databases">
        <title>Genomic Encyclopedia of Type Strains, Phase IV (KMG-IV): sequencing the most valuable type-strain genomes for metagenomic binning, comparative biology and taxonomic classification.</title>
        <authorList>
            <person name="Goeker M."/>
        </authorList>
    </citation>
    <scope>NUCLEOTIDE SEQUENCE [LARGE SCALE GENOMIC DNA]</scope>
    <source>
        <strain evidence="9 10">DSM 25790</strain>
    </source>
</reference>
<comment type="similarity">
    <text evidence="2">Belongs to the ABC transporter superfamily.</text>
</comment>
<dbReference type="InterPro" id="IPR003439">
    <property type="entry name" value="ABC_transporter-like_ATP-bd"/>
</dbReference>